<dbReference type="InterPro" id="IPR037294">
    <property type="entry name" value="ABC_BtuC-like"/>
</dbReference>
<comment type="similarity">
    <text evidence="2 6">Belongs to the ABC-3 integral membrane protein family.</text>
</comment>
<keyword evidence="6" id="KW-0813">Transport</keyword>
<dbReference type="EMBL" id="JBHTOA010000011">
    <property type="protein sequence ID" value="MFD1397950.1"/>
    <property type="molecule type" value="Genomic_DNA"/>
</dbReference>
<keyword evidence="4 7" id="KW-1133">Transmembrane helix</keyword>
<feature type="transmembrane region" description="Helical" evidence="7">
    <location>
        <begin position="6"/>
        <end position="28"/>
    </location>
</feature>
<evidence type="ECO:0000313" key="8">
    <source>
        <dbReference type="EMBL" id="MFD1397950.1"/>
    </source>
</evidence>
<dbReference type="SUPFAM" id="SSF81345">
    <property type="entry name" value="ABC transporter involved in vitamin B12 uptake, BtuC"/>
    <property type="match status" value="1"/>
</dbReference>
<sequence>MFAYDFMQNAFLASTFIAVTCGVVGVFVTARGLSFLAHTLSEIGFAGAAFAVLVGIPPLDGMLLTTVISSVSVGRLSVKASRREASISAVSSLFTGLGILFLALSAKSASYATTILFGSIIGISRADVWQLVLLALVVLITIAIGFRGLAFDSFDPVGAQAQNLRRNAISVYFLLILAISVSIGAQIVGSLLVFILLTLPSSVAKYLGKTLPQMLTIAVVVALIGVWAGLVMGYYTNWPVTFFIAAIECLFYFAALLLKHRTE</sequence>
<dbReference type="InterPro" id="IPR001626">
    <property type="entry name" value="ABC_TroCD"/>
</dbReference>
<dbReference type="Gene3D" id="1.10.3470.10">
    <property type="entry name" value="ABC transporter involved in vitamin B12 uptake, BtuC"/>
    <property type="match status" value="1"/>
</dbReference>
<keyword evidence="3 6" id="KW-0812">Transmembrane</keyword>
<keyword evidence="9" id="KW-1185">Reference proteome</keyword>
<evidence type="ECO:0000256" key="1">
    <source>
        <dbReference type="ARBA" id="ARBA00004141"/>
    </source>
</evidence>
<evidence type="ECO:0000313" key="9">
    <source>
        <dbReference type="Proteomes" id="UP001597199"/>
    </source>
</evidence>
<comment type="subcellular location">
    <subcellularLocation>
        <location evidence="6">Cell membrane</location>
        <topology evidence="6">Multi-pass membrane protein</topology>
    </subcellularLocation>
    <subcellularLocation>
        <location evidence="1">Membrane</location>
        <topology evidence="1">Multi-pass membrane protein</topology>
    </subcellularLocation>
</comment>
<evidence type="ECO:0000256" key="7">
    <source>
        <dbReference type="SAM" id="Phobius"/>
    </source>
</evidence>
<evidence type="ECO:0000256" key="6">
    <source>
        <dbReference type="RuleBase" id="RU003943"/>
    </source>
</evidence>
<evidence type="ECO:0000256" key="3">
    <source>
        <dbReference type="ARBA" id="ARBA00022692"/>
    </source>
</evidence>
<gene>
    <name evidence="8" type="ORF">ACFQ41_01350</name>
</gene>
<dbReference type="Proteomes" id="UP001597199">
    <property type="component" value="Unassembled WGS sequence"/>
</dbReference>
<name>A0ABW4BDZ0_9LACO</name>
<feature type="transmembrane region" description="Helical" evidence="7">
    <location>
        <begin position="240"/>
        <end position="258"/>
    </location>
</feature>
<dbReference type="PANTHER" id="PTHR30477:SF13">
    <property type="entry name" value="IRON TRANSPORT SYSTEM MEMBRANE PROTEIN HI_0360-RELATED"/>
    <property type="match status" value="1"/>
</dbReference>
<evidence type="ECO:0000256" key="5">
    <source>
        <dbReference type="ARBA" id="ARBA00023136"/>
    </source>
</evidence>
<organism evidence="8 9">
    <name type="scientific">Lacticaseibacillus suilingensis</name>
    <dbReference type="NCBI Taxonomy" id="2799577"/>
    <lineage>
        <taxon>Bacteria</taxon>
        <taxon>Bacillati</taxon>
        <taxon>Bacillota</taxon>
        <taxon>Bacilli</taxon>
        <taxon>Lactobacillales</taxon>
        <taxon>Lactobacillaceae</taxon>
        <taxon>Lacticaseibacillus</taxon>
    </lineage>
</organism>
<dbReference type="RefSeq" id="WP_204119061.1">
    <property type="nucleotide sequence ID" value="NZ_BOLV01000010.1"/>
</dbReference>
<feature type="transmembrane region" description="Helical" evidence="7">
    <location>
        <begin position="211"/>
        <end position="234"/>
    </location>
</feature>
<reference evidence="9" key="1">
    <citation type="journal article" date="2019" name="Int. J. Syst. Evol. Microbiol.">
        <title>The Global Catalogue of Microorganisms (GCM) 10K type strain sequencing project: providing services to taxonomists for standard genome sequencing and annotation.</title>
        <authorList>
            <consortium name="The Broad Institute Genomics Platform"/>
            <consortium name="The Broad Institute Genome Sequencing Center for Infectious Disease"/>
            <person name="Wu L."/>
            <person name="Ma J."/>
        </authorList>
    </citation>
    <scope>NUCLEOTIDE SEQUENCE [LARGE SCALE GENOMIC DNA]</scope>
    <source>
        <strain evidence="9">CCM 9110</strain>
    </source>
</reference>
<dbReference type="Pfam" id="PF00950">
    <property type="entry name" value="ABC-3"/>
    <property type="match status" value="1"/>
</dbReference>
<feature type="transmembrane region" description="Helical" evidence="7">
    <location>
        <begin position="131"/>
        <end position="151"/>
    </location>
</feature>
<keyword evidence="5 7" id="KW-0472">Membrane</keyword>
<comment type="caution">
    <text evidence="8">The sequence shown here is derived from an EMBL/GenBank/DDBJ whole genome shotgun (WGS) entry which is preliminary data.</text>
</comment>
<proteinExistence type="inferred from homology"/>
<evidence type="ECO:0000256" key="4">
    <source>
        <dbReference type="ARBA" id="ARBA00022989"/>
    </source>
</evidence>
<evidence type="ECO:0000256" key="2">
    <source>
        <dbReference type="ARBA" id="ARBA00008034"/>
    </source>
</evidence>
<protein>
    <submittedName>
        <fullName evidence="8">Metal ABC transporter permease</fullName>
    </submittedName>
</protein>
<dbReference type="PANTHER" id="PTHR30477">
    <property type="entry name" value="ABC-TRANSPORTER METAL-BINDING PROTEIN"/>
    <property type="match status" value="1"/>
</dbReference>
<feature type="transmembrane region" description="Helical" evidence="7">
    <location>
        <begin position="85"/>
        <end position="102"/>
    </location>
</feature>
<accession>A0ABW4BDZ0</accession>
<feature type="transmembrane region" description="Helical" evidence="7">
    <location>
        <begin position="171"/>
        <end position="199"/>
    </location>
</feature>